<dbReference type="EMBL" id="FONW01000014">
    <property type="protein sequence ID" value="SFF73518.1"/>
    <property type="molecule type" value="Genomic_DNA"/>
</dbReference>
<feature type="signal peptide" evidence="10">
    <location>
        <begin position="1"/>
        <end position="27"/>
    </location>
</feature>
<evidence type="ECO:0000256" key="2">
    <source>
        <dbReference type="ARBA" id="ARBA00022448"/>
    </source>
</evidence>
<dbReference type="AlphaFoldDB" id="A0A1I2L4N9"/>
<dbReference type="NCBIfam" id="TIGR04057">
    <property type="entry name" value="SusC_RagA_signa"/>
    <property type="match status" value="1"/>
</dbReference>
<dbReference type="Gene3D" id="2.170.130.10">
    <property type="entry name" value="TonB-dependent receptor, plug domain"/>
    <property type="match status" value="1"/>
</dbReference>
<evidence type="ECO:0000256" key="9">
    <source>
        <dbReference type="RuleBase" id="RU003357"/>
    </source>
</evidence>
<dbReference type="Pfam" id="PF00593">
    <property type="entry name" value="TonB_dep_Rec_b-barrel"/>
    <property type="match status" value="1"/>
</dbReference>
<evidence type="ECO:0000256" key="7">
    <source>
        <dbReference type="ARBA" id="ARBA00023237"/>
    </source>
</evidence>
<dbReference type="InterPro" id="IPR008969">
    <property type="entry name" value="CarboxyPept-like_regulatory"/>
</dbReference>
<organism evidence="13 14">
    <name type="scientific">Sunxiuqinia elliptica</name>
    <dbReference type="NCBI Taxonomy" id="655355"/>
    <lineage>
        <taxon>Bacteria</taxon>
        <taxon>Pseudomonadati</taxon>
        <taxon>Bacteroidota</taxon>
        <taxon>Bacteroidia</taxon>
        <taxon>Marinilabiliales</taxon>
        <taxon>Prolixibacteraceae</taxon>
        <taxon>Sunxiuqinia</taxon>
    </lineage>
</organism>
<dbReference type="InterPro" id="IPR039426">
    <property type="entry name" value="TonB-dep_rcpt-like"/>
</dbReference>
<gene>
    <name evidence="13" type="ORF">SAMN05216283_11476</name>
</gene>
<evidence type="ECO:0000256" key="4">
    <source>
        <dbReference type="ARBA" id="ARBA00022692"/>
    </source>
</evidence>
<dbReference type="SUPFAM" id="SSF56935">
    <property type="entry name" value="Porins"/>
    <property type="match status" value="1"/>
</dbReference>
<evidence type="ECO:0000313" key="13">
    <source>
        <dbReference type="EMBL" id="SFF73518.1"/>
    </source>
</evidence>
<evidence type="ECO:0000256" key="5">
    <source>
        <dbReference type="ARBA" id="ARBA00023077"/>
    </source>
</evidence>
<protein>
    <submittedName>
        <fullName evidence="13">TonB-linked outer membrane protein, SusC/RagA family</fullName>
    </submittedName>
</protein>
<accession>A0A1I2L4N9</accession>
<proteinExistence type="inferred from homology"/>
<evidence type="ECO:0000256" key="1">
    <source>
        <dbReference type="ARBA" id="ARBA00004571"/>
    </source>
</evidence>
<dbReference type="SUPFAM" id="SSF49464">
    <property type="entry name" value="Carboxypeptidase regulatory domain-like"/>
    <property type="match status" value="1"/>
</dbReference>
<keyword evidence="3 8" id="KW-1134">Transmembrane beta strand</keyword>
<name>A0A1I2L4N9_9BACT</name>
<evidence type="ECO:0000259" key="11">
    <source>
        <dbReference type="Pfam" id="PF00593"/>
    </source>
</evidence>
<dbReference type="PROSITE" id="PS52016">
    <property type="entry name" value="TONB_DEPENDENT_REC_3"/>
    <property type="match status" value="1"/>
</dbReference>
<evidence type="ECO:0000259" key="12">
    <source>
        <dbReference type="Pfam" id="PF07715"/>
    </source>
</evidence>
<dbReference type="InterPro" id="IPR000531">
    <property type="entry name" value="Beta-barrel_TonB"/>
</dbReference>
<dbReference type="Proteomes" id="UP000198964">
    <property type="component" value="Unassembled WGS sequence"/>
</dbReference>
<keyword evidence="10" id="KW-0732">Signal</keyword>
<dbReference type="RefSeq" id="WP_093921421.1">
    <property type="nucleotide sequence ID" value="NZ_FONW01000014.1"/>
</dbReference>
<evidence type="ECO:0000256" key="6">
    <source>
        <dbReference type="ARBA" id="ARBA00023136"/>
    </source>
</evidence>
<dbReference type="GO" id="GO:0009279">
    <property type="term" value="C:cell outer membrane"/>
    <property type="evidence" value="ECO:0007669"/>
    <property type="project" value="UniProtKB-SubCell"/>
</dbReference>
<feature type="domain" description="TonB-dependent receptor plug" evidence="12">
    <location>
        <begin position="125"/>
        <end position="246"/>
    </location>
</feature>
<dbReference type="InterPro" id="IPR023997">
    <property type="entry name" value="TonB-dep_OMP_SusC/RagA_CS"/>
</dbReference>
<keyword evidence="14" id="KW-1185">Reference proteome</keyword>
<keyword evidence="5 9" id="KW-0798">TonB box</keyword>
<comment type="similarity">
    <text evidence="8 9">Belongs to the TonB-dependent receptor family.</text>
</comment>
<evidence type="ECO:0000256" key="3">
    <source>
        <dbReference type="ARBA" id="ARBA00022452"/>
    </source>
</evidence>
<keyword evidence="4 8" id="KW-0812">Transmembrane</keyword>
<evidence type="ECO:0000256" key="8">
    <source>
        <dbReference type="PROSITE-ProRule" id="PRU01360"/>
    </source>
</evidence>
<dbReference type="InterPro" id="IPR037066">
    <property type="entry name" value="Plug_dom_sf"/>
</dbReference>
<comment type="subcellular location">
    <subcellularLocation>
        <location evidence="1 8">Cell outer membrane</location>
        <topology evidence="1 8">Multi-pass membrane protein</topology>
    </subcellularLocation>
</comment>
<dbReference type="InterPro" id="IPR036942">
    <property type="entry name" value="Beta-barrel_TonB_sf"/>
</dbReference>
<feature type="chain" id="PRO_5011481391" evidence="10">
    <location>
        <begin position="28"/>
        <end position="1026"/>
    </location>
</feature>
<keyword evidence="7 8" id="KW-0998">Cell outer membrane</keyword>
<keyword evidence="6 8" id="KW-0472">Membrane</keyword>
<feature type="domain" description="TonB-dependent receptor-like beta-barrel" evidence="11">
    <location>
        <begin position="438"/>
        <end position="981"/>
    </location>
</feature>
<dbReference type="Gene3D" id="2.60.40.1120">
    <property type="entry name" value="Carboxypeptidase-like, regulatory domain"/>
    <property type="match status" value="1"/>
</dbReference>
<evidence type="ECO:0000256" key="10">
    <source>
        <dbReference type="SAM" id="SignalP"/>
    </source>
</evidence>
<dbReference type="Pfam" id="PF07715">
    <property type="entry name" value="Plug"/>
    <property type="match status" value="1"/>
</dbReference>
<reference evidence="13 14" key="1">
    <citation type="submission" date="2016-10" db="EMBL/GenBank/DDBJ databases">
        <authorList>
            <person name="de Groot N.N."/>
        </authorList>
    </citation>
    <scope>NUCLEOTIDE SEQUENCE [LARGE SCALE GENOMIC DNA]</scope>
    <source>
        <strain evidence="13 14">CGMCC 1.9156</strain>
    </source>
</reference>
<keyword evidence="2 8" id="KW-0813">Transport</keyword>
<dbReference type="Pfam" id="PF13715">
    <property type="entry name" value="CarbopepD_reg_2"/>
    <property type="match status" value="1"/>
</dbReference>
<dbReference type="InterPro" id="IPR012910">
    <property type="entry name" value="Plug_dom"/>
</dbReference>
<dbReference type="NCBIfam" id="TIGR04056">
    <property type="entry name" value="OMP_RagA_SusC"/>
    <property type="match status" value="1"/>
</dbReference>
<dbReference type="InterPro" id="IPR023996">
    <property type="entry name" value="TonB-dep_OMP_SusC/RagA"/>
</dbReference>
<dbReference type="STRING" id="655355.SAMN05216283_11476"/>
<sequence length="1026" mass="112776">MKKQIKWFQRGFIGVVLILISISMAFAQDVTIKGTVTGAEDGMPIPGVSVVEKGTVNGTITDLQGMYTLTAPSGAIVSFTFVGMKAQEVVLGTQAIVDIQMAPDAVDVDEVVVTALGIKREEKSLGYGVSKVDSEEIQSSAGSDVLSSMQGKVAGLELGSSQGGLGSSNRVVLRGNSSISGNNQPLYVVDGVPVNNSTVEVTTGVWDRKDFGSGSMDINPDDIENVTVLKGPNAAALYGSRAQNGAIIITTKSGKRGQGLGVELSSSNMFDVVTDQFLPKLQNKYGQGHYVDNVPTYSTTATDNSWGLAMAGQSLPSWSGFEENLNYSPQPDNIKDFFETGFKTTNTIALTKGGENSSSRFSYTNLYGDGIVPGNVQHRHNFNIRAEFKLADWLGVDTKVNYLNQEIEGGTWLGEGSSNAIFGLFSLPRNTVLRELKKYNFNNTPNDPFVGTQMNPYWTSLHDNMINKKDRLIGFAKLDFDITDNLSGFVRVGTDYTDNSVEERYNLGHKQNSSGQWILNQYKRRETNIDGLLSYRKQFGDLDFGANLGGNIMKNNSESTYNRGDDVISNGFWNIQNYLNKNASYNIYEKQVNSAYATLNLGFRDYLYLDASFRNDWSSTLPQENWSYFYPAVSASILINEIAKLTQINLLKVRLGYAEVGNDSDPYRLATTFGINPLLNHNGIPLMDVDGTPGVPNLKPEQTASFEFGMEFRAYNNRLFADLNYYSQSTENQLFTTRVSAATGYVNKYLNGGEVVNRGFELSLGGVPVKTGSFEWETTFTLAKNKTEIKELAEGIDTQVLADLGNIVGGVQIIAKKGKDGYGVIMGMPDKVDGEYQLGNNNFLPGEKRVELGNFTPDATFGWLNTFSFKRFKLRTLIDGKIGGDVMNATKGELSAAGITENTLEYRDTGVEVSGVNADGEQVTVEMNAQDYWGGLANYGAPWIVDATNVRLRELSLGYTFRMNPDFFIKNLSLNFNAYNLFFIYRDKDAKDIDPNQTWGTGNAQGYNLYNVPSTTSYGFTVNVKF</sequence>
<evidence type="ECO:0000313" key="14">
    <source>
        <dbReference type="Proteomes" id="UP000198964"/>
    </source>
</evidence>
<dbReference type="Gene3D" id="2.40.170.20">
    <property type="entry name" value="TonB-dependent receptor, beta-barrel domain"/>
    <property type="match status" value="1"/>
</dbReference>